<dbReference type="EMBL" id="AP025225">
    <property type="protein sequence ID" value="BDB96095.1"/>
    <property type="molecule type" value="Genomic_DNA"/>
</dbReference>
<dbReference type="SUPFAM" id="SSF143456">
    <property type="entry name" value="VC0467-like"/>
    <property type="match status" value="1"/>
</dbReference>
<proteinExistence type="inferred from homology"/>
<dbReference type="Gene3D" id="3.40.1740.10">
    <property type="entry name" value="VC0467-like"/>
    <property type="match status" value="1"/>
</dbReference>
<dbReference type="Pfam" id="PF02622">
    <property type="entry name" value="DUF179"/>
    <property type="match status" value="1"/>
</dbReference>
<accession>A0ABM7V8I3</accession>
<keyword evidence="4" id="KW-1185">Reference proteome</keyword>
<sequence length="196" mass="21990">MVMMNIDGCSLSGHILTAMPGAGESVFDKTVVFVCRHDKNGAMGFVINQLLENLELCDILRQTENFAIDFPSEMKDNPPVHWGGPVEMNRGFVLHSLDYKNGKNTAIVNDDYGVTANVDVLDAIFTGNGPKDYILALGYVGWEEYQLEEELASHAWLVTPPDRNLIFYEQHKNRWKRAIEILGVRDDCLLLTQGNS</sequence>
<organism evidence="3 4">
    <name type="scientific">Candidatus Hydrogenosomobacter endosymbioticus</name>
    <dbReference type="NCBI Taxonomy" id="2558174"/>
    <lineage>
        <taxon>Bacteria</taxon>
        <taxon>Pseudomonadati</taxon>
        <taxon>Pseudomonadota</taxon>
        <taxon>Alphaproteobacteria</taxon>
        <taxon>Holosporales</taxon>
        <taxon>Holosporaceae</taxon>
        <taxon>Candidatus Hydrogenosomobacter</taxon>
    </lineage>
</organism>
<evidence type="ECO:0000313" key="4">
    <source>
        <dbReference type="Proteomes" id="UP001320209"/>
    </source>
</evidence>
<dbReference type="HAMAP" id="MF_00758">
    <property type="entry name" value="UPF0301"/>
    <property type="match status" value="1"/>
</dbReference>
<dbReference type="Proteomes" id="UP001320209">
    <property type="component" value="Chromosome"/>
</dbReference>
<protein>
    <recommendedName>
        <fullName evidence="2">UPF0301 protein HYD_2280</fullName>
    </recommendedName>
</protein>
<comment type="similarity">
    <text evidence="1 2">Belongs to the UPF0301 (AlgH) family.</text>
</comment>
<dbReference type="PANTHER" id="PTHR30327">
    <property type="entry name" value="UNCHARACTERIZED PROTEIN YQGE"/>
    <property type="match status" value="1"/>
</dbReference>
<dbReference type="RefSeq" id="WP_236865516.1">
    <property type="nucleotide sequence ID" value="NZ_AP025225.1"/>
</dbReference>
<dbReference type="InterPro" id="IPR003774">
    <property type="entry name" value="AlgH-like"/>
</dbReference>
<gene>
    <name evidence="3" type="ORF">HYD_2280</name>
</gene>
<name>A0ABM7V8I3_9PROT</name>
<evidence type="ECO:0000313" key="3">
    <source>
        <dbReference type="EMBL" id="BDB96095.1"/>
    </source>
</evidence>
<dbReference type="PANTHER" id="PTHR30327:SF1">
    <property type="entry name" value="UPF0301 PROTEIN YQGE"/>
    <property type="match status" value="1"/>
</dbReference>
<reference evidence="3" key="1">
    <citation type="submission" date="2021-10" db="EMBL/GenBank/DDBJ databases">
        <title>Genome Sequence of The Candidatus Hydrogeosomobacter endosymbioticus, an Intracellular Bacterial Symbiont of the Anaerobic Ciliate GW7.</title>
        <authorList>
            <person name="Shiohama Y."/>
            <person name="Shinzato N."/>
        </authorList>
    </citation>
    <scope>NUCLEOTIDE SEQUENCE [LARGE SCALE GENOMIC DNA]</scope>
    <source>
        <strain evidence="3">200920</strain>
    </source>
</reference>
<evidence type="ECO:0000256" key="2">
    <source>
        <dbReference type="HAMAP-Rule" id="MF_00758"/>
    </source>
</evidence>
<evidence type="ECO:0000256" key="1">
    <source>
        <dbReference type="ARBA" id="ARBA00009600"/>
    </source>
</evidence>